<evidence type="ECO:0000256" key="11">
    <source>
        <dbReference type="ARBA" id="ARBA00023033"/>
    </source>
</evidence>
<keyword evidence="8" id="KW-0492">Microsome</keyword>
<dbReference type="PRINTS" id="PR00385">
    <property type="entry name" value="P450"/>
</dbReference>
<dbReference type="PANTHER" id="PTHR24292:SF45">
    <property type="entry name" value="CYTOCHROME P450 6G1-RELATED"/>
    <property type="match status" value="1"/>
</dbReference>
<dbReference type="Gene3D" id="1.10.630.10">
    <property type="entry name" value="Cytochrome P450"/>
    <property type="match status" value="1"/>
</dbReference>
<dbReference type="GO" id="GO:0020037">
    <property type="term" value="F:heme binding"/>
    <property type="evidence" value="ECO:0007669"/>
    <property type="project" value="InterPro"/>
</dbReference>
<keyword evidence="12" id="KW-0472">Membrane</keyword>
<reference evidence="16 17" key="1">
    <citation type="submission" date="2015-09" db="EMBL/GenBank/DDBJ databases">
        <title>Atta colombica WGS genome.</title>
        <authorList>
            <person name="Nygaard S."/>
            <person name="Hu H."/>
            <person name="Boomsma J."/>
            <person name="Zhang G."/>
        </authorList>
    </citation>
    <scope>NUCLEOTIDE SEQUENCE [LARGE SCALE GENOMIC DNA]</scope>
    <source>
        <strain evidence="16">Treedump-2</strain>
        <tissue evidence="16">Whole body</tissue>
    </source>
</reference>
<dbReference type="InterPro" id="IPR001128">
    <property type="entry name" value="Cyt_P450"/>
</dbReference>
<dbReference type="InterPro" id="IPR050476">
    <property type="entry name" value="Insect_CytP450_Detox"/>
</dbReference>
<keyword evidence="17" id="KW-1185">Reference proteome</keyword>
<keyword evidence="9 14" id="KW-0560">Oxidoreductase</keyword>
<evidence type="ECO:0000313" key="16">
    <source>
        <dbReference type="EMBL" id="KYM90146.1"/>
    </source>
</evidence>
<dbReference type="GO" id="GO:0005506">
    <property type="term" value="F:iron ion binding"/>
    <property type="evidence" value="ECO:0007669"/>
    <property type="project" value="InterPro"/>
</dbReference>
<evidence type="ECO:0000256" key="10">
    <source>
        <dbReference type="ARBA" id="ARBA00023004"/>
    </source>
</evidence>
<keyword evidence="5 13" id="KW-0349">Heme</keyword>
<dbReference type="GO" id="GO:0005789">
    <property type="term" value="C:endoplasmic reticulum membrane"/>
    <property type="evidence" value="ECO:0007669"/>
    <property type="project" value="UniProtKB-SubCell"/>
</dbReference>
<comment type="cofactor">
    <cofactor evidence="1 13">
        <name>heme</name>
        <dbReference type="ChEBI" id="CHEBI:30413"/>
    </cofactor>
</comment>
<evidence type="ECO:0000256" key="15">
    <source>
        <dbReference type="SAM" id="SignalP"/>
    </source>
</evidence>
<evidence type="ECO:0000313" key="17">
    <source>
        <dbReference type="Proteomes" id="UP000078540"/>
    </source>
</evidence>
<keyword evidence="11 14" id="KW-0503">Monooxygenase</keyword>
<evidence type="ECO:0000256" key="4">
    <source>
        <dbReference type="ARBA" id="ARBA00010617"/>
    </source>
</evidence>
<dbReference type="PROSITE" id="PS00086">
    <property type="entry name" value="CYTOCHROME_P450"/>
    <property type="match status" value="1"/>
</dbReference>
<evidence type="ECO:0000256" key="8">
    <source>
        <dbReference type="ARBA" id="ARBA00022848"/>
    </source>
</evidence>
<evidence type="ECO:0000256" key="13">
    <source>
        <dbReference type="PIRSR" id="PIRSR602401-1"/>
    </source>
</evidence>
<organism evidence="16 17">
    <name type="scientific">Atta colombica</name>
    <dbReference type="NCBI Taxonomy" id="520822"/>
    <lineage>
        <taxon>Eukaryota</taxon>
        <taxon>Metazoa</taxon>
        <taxon>Ecdysozoa</taxon>
        <taxon>Arthropoda</taxon>
        <taxon>Hexapoda</taxon>
        <taxon>Insecta</taxon>
        <taxon>Pterygota</taxon>
        <taxon>Neoptera</taxon>
        <taxon>Endopterygota</taxon>
        <taxon>Hymenoptera</taxon>
        <taxon>Apocrita</taxon>
        <taxon>Aculeata</taxon>
        <taxon>Formicoidea</taxon>
        <taxon>Formicidae</taxon>
        <taxon>Myrmicinae</taxon>
        <taxon>Atta</taxon>
    </lineage>
</organism>
<dbReference type="InterPro" id="IPR036396">
    <property type="entry name" value="Cyt_P450_sf"/>
</dbReference>
<dbReference type="STRING" id="520822.A0A151I5F8"/>
<comment type="similarity">
    <text evidence="4 14">Belongs to the cytochrome P450 family.</text>
</comment>
<dbReference type="EMBL" id="KQ976415">
    <property type="protein sequence ID" value="KYM90146.1"/>
    <property type="molecule type" value="Genomic_DNA"/>
</dbReference>
<accession>A0A151I5F8</accession>
<gene>
    <name evidence="16" type="ORF">ALC53_01865</name>
</gene>
<evidence type="ECO:0000256" key="9">
    <source>
        <dbReference type="ARBA" id="ARBA00023002"/>
    </source>
</evidence>
<dbReference type="GO" id="GO:0016705">
    <property type="term" value="F:oxidoreductase activity, acting on paired donors, with incorporation or reduction of molecular oxygen"/>
    <property type="evidence" value="ECO:0007669"/>
    <property type="project" value="InterPro"/>
</dbReference>
<feature type="signal peptide" evidence="15">
    <location>
        <begin position="1"/>
        <end position="22"/>
    </location>
</feature>
<name>A0A151I5F8_9HYME</name>
<feature type="chain" id="PRO_5007581961" evidence="15">
    <location>
        <begin position="23"/>
        <end position="212"/>
    </location>
</feature>
<evidence type="ECO:0000256" key="2">
    <source>
        <dbReference type="ARBA" id="ARBA00004174"/>
    </source>
</evidence>
<keyword evidence="7" id="KW-0256">Endoplasmic reticulum</keyword>
<dbReference type="PANTHER" id="PTHR24292">
    <property type="entry name" value="CYTOCHROME P450"/>
    <property type="match status" value="1"/>
</dbReference>
<evidence type="ECO:0000256" key="5">
    <source>
        <dbReference type="ARBA" id="ARBA00022617"/>
    </source>
</evidence>
<keyword evidence="15" id="KW-0732">Signal</keyword>
<dbReference type="InterPro" id="IPR017972">
    <property type="entry name" value="Cyt_P450_CS"/>
</dbReference>
<feature type="binding site" description="axial binding residue" evidence="13">
    <location>
        <position position="155"/>
    </location>
    <ligand>
        <name>heme</name>
        <dbReference type="ChEBI" id="CHEBI:30413"/>
    </ligand>
    <ligandPart>
        <name>Fe</name>
        <dbReference type="ChEBI" id="CHEBI:18248"/>
    </ligandPart>
</feature>
<dbReference type="Pfam" id="PF00067">
    <property type="entry name" value="p450"/>
    <property type="match status" value="1"/>
</dbReference>
<comment type="subcellular location">
    <subcellularLocation>
        <location evidence="3">Endoplasmic reticulum membrane</location>
        <topology evidence="3">Peripheral membrane protein</topology>
    </subcellularLocation>
    <subcellularLocation>
        <location evidence="2">Microsome membrane</location>
        <topology evidence="2">Peripheral membrane protein</topology>
    </subcellularLocation>
</comment>
<dbReference type="PRINTS" id="PR00463">
    <property type="entry name" value="EP450I"/>
</dbReference>
<protein>
    <submittedName>
        <fullName evidence="16">Putative cytochrome P450 6a13</fullName>
    </submittedName>
</protein>
<evidence type="ECO:0000256" key="12">
    <source>
        <dbReference type="ARBA" id="ARBA00023136"/>
    </source>
</evidence>
<evidence type="ECO:0000256" key="1">
    <source>
        <dbReference type="ARBA" id="ARBA00001971"/>
    </source>
</evidence>
<evidence type="ECO:0000256" key="14">
    <source>
        <dbReference type="RuleBase" id="RU000461"/>
    </source>
</evidence>
<evidence type="ECO:0000256" key="7">
    <source>
        <dbReference type="ARBA" id="ARBA00022824"/>
    </source>
</evidence>
<proteinExistence type="inferred from homology"/>
<dbReference type="Proteomes" id="UP000078540">
    <property type="component" value="Unassembled WGS sequence"/>
</dbReference>
<keyword evidence="6 13" id="KW-0479">Metal-binding</keyword>
<evidence type="ECO:0000256" key="6">
    <source>
        <dbReference type="ARBA" id="ARBA00022723"/>
    </source>
</evidence>
<dbReference type="GO" id="GO:0004497">
    <property type="term" value="F:monooxygenase activity"/>
    <property type="evidence" value="ECO:0007669"/>
    <property type="project" value="UniProtKB-KW"/>
</dbReference>
<dbReference type="InterPro" id="IPR002401">
    <property type="entry name" value="Cyt_P450_E_grp-I"/>
</dbReference>
<dbReference type="SUPFAM" id="SSF48264">
    <property type="entry name" value="Cytochrome P450"/>
    <property type="match status" value="1"/>
</dbReference>
<keyword evidence="10 13" id="KW-0408">Iron</keyword>
<sequence>MSDQRFVCELFMLFLAGFDTSATTICNTLYELALNHTIQNRLREEIRNMYIKSNGEITLDDINTMFYLDTICKETMRKYPVIDIITRQASSDYTFRNSQLTIPKGQVIHIPVYSIHFDPDIYPKPEIYDPERFDEVARFRRSMHYMPFGFGPRSCIGERFGLLQLKMGLITFLRNYKFDVCEKTPRKLKYISTVLIQHPKDIYLKITKIEFT</sequence>
<dbReference type="AlphaFoldDB" id="A0A151I5F8"/>
<evidence type="ECO:0000256" key="3">
    <source>
        <dbReference type="ARBA" id="ARBA00004406"/>
    </source>
</evidence>